<dbReference type="SUPFAM" id="SSF56601">
    <property type="entry name" value="beta-lactamase/transpeptidase-like"/>
    <property type="match status" value="1"/>
</dbReference>
<dbReference type="STRING" id="1297750.SAMN05444405_11958"/>
<reference evidence="2 3" key="1">
    <citation type="submission" date="2016-11" db="EMBL/GenBank/DDBJ databases">
        <authorList>
            <person name="Jaros S."/>
            <person name="Januszkiewicz K."/>
            <person name="Wedrychowicz H."/>
        </authorList>
    </citation>
    <scope>NUCLEOTIDE SEQUENCE [LARGE SCALE GENOMIC DNA]</scope>
    <source>
        <strain evidence="2 3">DSM 26991</strain>
    </source>
</reference>
<dbReference type="PANTHER" id="PTHR46825:SF9">
    <property type="entry name" value="BETA-LACTAMASE-RELATED DOMAIN-CONTAINING PROTEIN"/>
    <property type="match status" value="1"/>
</dbReference>
<dbReference type="AlphaFoldDB" id="A0A1M5G7K4"/>
<organism evidence="2 3">
    <name type="scientific">Bacteroides luti</name>
    <dbReference type="NCBI Taxonomy" id="1297750"/>
    <lineage>
        <taxon>Bacteria</taxon>
        <taxon>Pseudomonadati</taxon>
        <taxon>Bacteroidota</taxon>
        <taxon>Bacteroidia</taxon>
        <taxon>Bacteroidales</taxon>
        <taxon>Bacteroidaceae</taxon>
        <taxon>Bacteroides</taxon>
    </lineage>
</organism>
<dbReference type="EMBL" id="FQTV01000019">
    <property type="protein sequence ID" value="SHF99709.1"/>
    <property type="molecule type" value="Genomic_DNA"/>
</dbReference>
<dbReference type="PANTHER" id="PTHR46825">
    <property type="entry name" value="D-ALANYL-D-ALANINE-CARBOXYPEPTIDASE/ENDOPEPTIDASE AMPH"/>
    <property type="match status" value="1"/>
</dbReference>
<proteinExistence type="predicted"/>
<keyword evidence="3" id="KW-1185">Reference proteome</keyword>
<feature type="domain" description="Beta-lactamase-related" evidence="1">
    <location>
        <begin position="37"/>
        <end position="380"/>
    </location>
</feature>
<dbReference type="InterPro" id="IPR012338">
    <property type="entry name" value="Beta-lactam/transpept-like"/>
</dbReference>
<evidence type="ECO:0000259" key="1">
    <source>
        <dbReference type="Pfam" id="PF00144"/>
    </source>
</evidence>
<dbReference type="Pfam" id="PF00144">
    <property type="entry name" value="Beta-lactamase"/>
    <property type="match status" value="1"/>
</dbReference>
<accession>A0A1M5G7K4</accession>
<evidence type="ECO:0000313" key="2">
    <source>
        <dbReference type="EMBL" id="SHF99709.1"/>
    </source>
</evidence>
<dbReference type="InterPro" id="IPR050491">
    <property type="entry name" value="AmpC-like"/>
</dbReference>
<evidence type="ECO:0000313" key="3">
    <source>
        <dbReference type="Proteomes" id="UP000184509"/>
    </source>
</evidence>
<dbReference type="RefSeq" id="WP_073403747.1">
    <property type="nucleotide sequence ID" value="NZ_FQTV01000019.1"/>
</dbReference>
<dbReference type="InterPro" id="IPR001466">
    <property type="entry name" value="Beta-lactam-related"/>
</dbReference>
<dbReference type="Gene3D" id="3.40.710.10">
    <property type="entry name" value="DD-peptidase/beta-lactamase superfamily"/>
    <property type="match status" value="1"/>
</dbReference>
<gene>
    <name evidence="2" type="ORF">SAMN05444405_11958</name>
</gene>
<protein>
    <submittedName>
        <fullName evidence="2">CubicO group peptidase, beta-lactamase class C family</fullName>
    </submittedName>
</protein>
<name>A0A1M5G7K4_9BACE</name>
<dbReference type="Proteomes" id="UP000184509">
    <property type="component" value="Unassembled WGS sequence"/>
</dbReference>
<sequence>MNTFSFVRNQTVGITLAFLSVTMNSFSQINSHQLNTNLTAIQKKSNLPGFAVGIIKNDSVIFSEGYGFADKKKRLPYTPETIQPIASVSKTFIGFALMKAVDLGYFTLETDINEILPFKITNPNYPKDKIRIKDLATHTSGLIDNDTTYIKAYCLGTKPSMELKTFLENYYLEGGKYYSKANFGNSEAGKEYKYSNIASSLAAYLIETKAGIPFYEFTDKYIFTPMKMSNTSWFYNEKNGSNYALLYEVNKQSLPIYKELLNKDKSLKSYSCITYPDGSLKSSVSDLLKYLRIMIKGYSNNSDLLTTESFKKLFEKQYNDNNMPAEMSPSEPNRAIFWAYNRKGKLSHNGSDPGVTSFISFDPNTRVGKVLLINTQIEGDDNIRTVEFCKQIIMEIENFEKGL</sequence>
<dbReference type="OrthoDB" id="2247630at2"/>